<dbReference type="STRING" id="679201.HMPREF9334_00339"/>
<dbReference type="Gene3D" id="3.40.80.10">
    <property type="entry name" value="Peptidoglycan recognition protein-like"/>
    <property type="match status" value="1"/>
</dbReference>
<dbReference type="InterPro" id="IPR036505">
    <property type="entry name" value="Amidase/PGRP_sf"/>
</dbReference>
<reference evidence="2 3" key="1">
    <citation type="submission" date="2011-08" db="EMBL/GenBank/DDBJ databases">
        <title>The Genome Sequence of Selenomonas infelix ATCC 43532.</title>
        <authorList>
            <consortium name="The Broad Institute Genome Sequencing Platform"/>
            <person name="Earl A."/>
            <person name="Ward D."/>
            <person name="Feldgarden M."/>
            <person name="Gevers D."/>
            <person name="Izard J."/>
            <person name="Blanton J.M."/>
            <person name="Baranova O.V."/>
            <person name="Dewhirst F.E."/>
            <person name="Young S.K."/>
            <person name="Zeng Q."/>
            <person name="Gargeya S."/>
            <person name="Fitzgerald M."/>
            <person name="Haas B."/>
            <person name="Abouelleil A."/>
            <person name="Alvarado L."/>
            <person name="Arachchi H.M."/>
            <person name="Berlin A."/>
            <person name="Brown A."/>
            <person name="Chapman S.B."/>
            <person name="Chen Z."/>
            <person name="Dunbar C."/>
            <person name="Freedman E."/>
            <person name="Gearin G."/>
            <person name="Gellesch M."/>
            <person name="Goldberg J."/>
            <person name="Griggs A."/>
            <person name="Gujja S."/>
            <person name="Heiman D."/>
            <person name="Howarth C."/>
            <person name="Larson L."/>
            <person name="Lui A."/>
            <person name="MacDonald P.J.P."/>
            <person name="Montmayeur A."/>
            <person name="Murphy C."/>
            <person name="Neiman D."/>
            <person name="Pearson M."/>
            <person name="Priest M."/>
            <person name="Roberts A."/>
            <person name="Saif S."/>
            <person name="Shea T."/>
            <person name="Shenoy N."/>
            <person name="Sisk P."/>
            <person name="Stolte C."/>
            <person name="Sykes S."/>
            <person name="Wortman J."/>
            <person name="Nusbaum C."/>
            <person name="Birren B."/>
        </authorList>
    </citation>
    <scope>NUCLEOTIDE SEQUENCE [LARGE SCALE GENOMIC DNA]</scope>
    <source>
        <strain evidence="2 3">ATCC 43532</strain>
    </source>
</reference>
<feature type="domain" description="N-acetylmuramoyl-L-alanine amidase" evidence="1">
    <location>
        <begin position="49"/>
        <end position="155"/>
    </location>
</feature>
<dbReference type="HOGENOM" id="CLU_1395459_0_0_9"/>
<evidence type="ECO:0000313" key="2">
    <source>
        <dbReference type="EMBL" id="EHG22303.1"/>
    </source>
</evidence>
<dbReference type="Proteomes" id="UP000004129">
    <property type="component" value="Unassembled WGS sequence"/>
</dbReference>
<dbReference type="OrthoDB" id="548109at2"/>
<dbReference type="eggNOG" id="ENOG502ZGR9">
    <property type="taxonomic scope" value="Bacteria"/>
</dbReference>
<dbReference type="AlphaFoldDB" id="G5GM58"/>
<dbReference type="InterPro" id="IPR002502">
    <property type="entry name" value="Amidase_domain"/>
</dbReference>
<dbReference type="GO" id="GO:0009253">
    <property type="term" value="P:peptidoglycan catabolic process"/>
    <property type="evidence" value="ECO:0007669"/>
    <property type="project" value="InterPro"/>
</dbReference>
<gene>
    <name evidence="2" type="ORF">HMPREF9334_00339</name>
</gene>
<dbReference type="SUPFAM" id="SSF55846">
    <property type="entry name" value="N-acetylmuramoyl-L-alanine amidase-like"/>
    <property type="match status" value="1"/>
</dbReference>
<dbReference type="PATRIC" id="fig|679201.3.peg.344"/>
<dbReference type="EMBL" id="ACZM01000003">
    <property type="protein sequence ID" value="EHG22303.1"/>
    <property type="molecule type" value="Genomic_DNA"/>
</dbReference>
<proteinExistence type="predicted"/>
<sequence length="212" mass="23635">MAHVLHPSQMRRVSPAELESLAMYYREAIADAARKQGRETKLYLHWSAGHYGQFWDDYHVQIDRDGEIYVIADGELDDILAATYCRNSGSVSICLLGCVGATTNNLGQESPTPLQIEGMAKAVAALCNGLWLTIDKQRVLTHGEAADNEDGICPHDPYGPKSTCERWDLEYLGTMESPKYHPWAEDGGRGGDVLRGKANWYRKYWQESGGTP</sequence>
<dbReference type="Pfam" id="PF01510">
    <property type="entry name" value="Amidase_2"/>
    <property type="match status" value="1"/>
</dbReference>
<accession>G5GM58</accession>
<evidence type="ECO:0000259" key="1">
    <source>
        <dbReference type="Pfam" id="PF01510"/>
    </source>
</evidence>
<dbReference type="GO" id="GO:0008745">
    <property type="term" value="F:N-acetylmuramoyl-L-alanine amidase activity"/>
    <property type="evidence" value="ECO:0007669"/>
    <property type="project" value="InterPro"/>
</dbReference>
<name>G5GM58_9FIRM</name>
<evidence type="ECO:0000313" key="3">
    <source>
        <dbReference type="Proteomes" id="UP000004129"/>
    </source>
</evidence>
<comment type="caution">
    <text evidence="2">The sequence shown here is derived from an EMBL/GenBank/DDBJ whole genome shotgun (WGS) entry which is preliminary data.</text>
</comment>
<keyword evidence="3" id="KW-1185">Reference proteome</keyword>
<dbReference type="RefSeq" id="WP_006691790.1">
    <property type="nucleotide sequence ID" value="NZ_JH376797.1"/>
</dbReference>
<organism evidence="2 3">
    <name type="scientific">Selenomonas infelix ATCC 43532</name>
    <dbReference type="NCBI Taxonomy" id="679201"/>
    <lineage>
        <taxon>Bacteria</taxon>
        <taxon>Bacillati</taxon>
        <taxon>Bacillota</taxon>
        <taxon>Negativicutes</taxon>
        <taxon>Selenomonadales</taxon>
        <taxon>Selenomonadaceae</taxon>
        <taxon>Selenomonas</taxon>
    </lineage>
</organism>
<protein>
    <recommendedName>
        <fullName evidence="1">N-acetylmuramoyl-L-alanine amidase domain-containing protein</fullName>
    </recommendedName>
</protein>